<dbReference type="Proteomes" id="UP000053831">
    <property type="component" value="Unassembled WGS sequence"/>
</dbReference>
<protein>
    <submittedName>
        <fullName evidence="2">Uncharacterized protein</fullName>
    </submittedName>
</protein>
<feature type="compositionally biased region" description="Low complexity" evidence="1">
    <location>
        <begin position="29"/>
        <end position="56"/>
    </location>
</feature>
<gene>
    <name evidence="2" type="ORF">ESCO_005709</name>
</gene>
<keyword evidence="3" id="KW-1185">Reference proteome</keyword>
<feature type="compositionally biased region" description="Polar residues" evidence="1">
    <location>
        <begin position="1"/>
        <end position="12"/>
    </location>
</feature>
<accession>A0A0M9VUL9</accession>
<dbReference type="EMBL" id="LGSR01000019">
    <property type="protein sequence ID" value="KOS20062.1"/>
    <property type="molecule type" value="Genomic_DNA"/>
</dbReference>
<comment type="caution">
    <text evidence="2">The sequence shown here is derived from an EMBL/GenBank/DDBJ whole genome shotgun (WGS) entry which is preliminary data.</text>
</comment>
<proteinExistence type="predicted"/>
<feature type="compositionally biased region" description="Acidic residues" evidence="1">
    <location>
        <begin position="85"/>
        <end position="105"/>
    </location>
</feature>
<dbReference type="OrthoDB" id="5350396at2759"/>
<evidence type="ECO:0000313" key="3">
    <source>
        <dbReference type="Proteomes" id="UP000053831"/>
    </source>
</evidence>
<feature type="compositionally biased region" description="Low complexity" evidence="1">
    <location>
        <begin position="176"/>
        <end position="186"/>
    </location>
</feature>
<feature type="region of interest" description="Disordered" evidence="1">
    <location>
        <begin position="176"/>
        <end position="195"/>
    </location>
</feature>
<evidence type="ECO:0000256" key="1">
    <source>
        <dbReference type="SAM" id="MobiDB-lite"/>
    </source>
</evidence>
<dbReference type="STRING" id="150374.A0A0M9VUL9"/>
<sequence length="619" mass="67505">MSQRPTTRSIASYFQPATRAPSATPPAASPSRQPQPQSHSQPAAPSSPASKLTSLPPSSPPPAFSSPAHVRTTPKPKPQRADVIEASDDEGGFGDDDSDGEDFEDIMDLLKPAAASAPDPCATPQAKRTAVRDGFFRSAEDHAAAPRHRLDLAALARDARRDEATSASSLRNQAAAAAAARNTAPSRADKDPLGGVLGDVVKDHDGRDAHKVLRTVQRTDLAKTQAWCCFFDRDYRAPPGAPAPRPGRASPWRLLTQGTAAERERNLASGVPQTLVATRGGGLPDDVFQWILDELCVSRSSLARIEYCNIVADCPEQVAQLLAPERLRALFLRLGASDELESPAAELTVSRPSHNPYQDRDWSCVASFLSLLDAVADSLSTASAVYAIRVLLRMAFDKIVMCSIDLLPAWDAAVNRLASAIPPALWDSFCLETCSLLHASIKEQFLRTNALLCLSPRNPASHDLRRRLAAAYLFDDPSIARQHPDDVITLRRAAELLEAADFAISKRTDFAELKARTILLDIVVDDGCAPAAEEAARAFDADIDELARRLEKIGKMIDDSGMRLERTEAKTALKWVQMRVLHSVRTKRQPRKNVYEGDVVSDASLPRQQEMMRNFVQRT</sequence>
<dbReference type="AlphaFoldDB" id="A0A0M9VUL9"/>
<feature type="region of interest" description="Disordered" evidence="1">
    <location>
        <begin position="1"/>
        <end position="105"/>
    </location>
</feature>
<organism evidence="2 3">
    <name type="scientific">Escovopsis weberi</name>
    <dbReference type="NCBI Taxonomy" id="150374"/>
    <lineage>
        <taxon>Eukaryota</taxon>
        <taxon>Fungi</taxon>
        <taxon>Dikarya</taxon>
        <taxon>Ascomycota</taxon>
        <taxon>Pezizomycotina</taxon>
        <taxon>Sordariomycetes</taxon>
        <taxon>Hypocreomycetidae</taxon>
        <taxon>Hypocreales</taxon>
        <taxon>Hypocreaceae</taxon>
        <taxon>Escovopsis</taxon>
    </lineage>
</organism>
<name>A0A0M9VUL9_ESCWE</name>
<reference evidence="2 3" key="1">
    <citation type="submission" date="2015-07" db="EMBL/GenBank/DDBJ databases">
        <title>The genome of the fungus Escovopsis weberi, a specialized disease agent of ant agriculture.</title>
        <authorList>
            <person name="de Man T.J."/>
            <person name="Stajich J.E."/>
            <person name="Kubicek C.P."/>
            <person name="Chenthamara K."/>
            <person name="Atanasova L."/>
            <person name="Druzhinina I.S."/>
            <person name="Birnbaum S."/>
            <person name="Barribeau S.M."/>
            <person name="Teiling C."/>
            <person name="Suen G."/>
            <person name="Currie C."/>
            <person name="Gerardo N.M."/>
        </authorList>
    </citation>
    <scope>NUCLEOTIDE SEQUENCE [LARGE SCALE GENOMIC DNA]</scope>
</reference>
<evidence type="ECO:0000313" key="2">
    <source>
        <dbReference type="EMBL" id="KOS20062.1"/>
    </source>
</evidence>